<proteinExistence type="predicted"/>
<gene>
    <name evidence="2" type="ORF">NJ959_26505</name>
</gene>
<evidence type="ECO:0000313" key="3">
    <source>
        <dbReference type="Proteomes" id="UP001204953"/>
    </source>
</evidence>
<feature type="transmembrane region" description="Helical" evidence="1">
    <location>
        <begin position="58"/>
        <end position="78"/>
    </location>
</feature>
<evidence type="ECO:0000256" key="1">
    <source>
        <dbReference type="SAM" id="Phobius"/>
    </source>
</evidence>
<name>A0AAE3GY48_9CYAN</name>
<organism evidence="2 3">
    <name type="scientific">Limnofasciculus baicalensis BBK-W-15</name>
    <dbReference type="NCBI Taxonomy" id="2699891"/>
    <lineage>
        <taxon>Bacteria</taxon>
        <taxon>Bacillati</taxon>
        <taxon>Cyanobacteriota</taxon>
        <taxon>Cyanophyceae</taxon>
        <taxon>Coleofasciculales</taxon>
        <taxon>Coleofasciculaceae</taxon>
        <taxon>Limnofasciculus</taxon>
        <taxon>Limnofasciculus baicalensis</taxon>
    </lineage>
</organism>
<sequence>MTDPLINNPDETKSKIRLEYLDGLRGIAALYVVLYHIYNDVSQHFGNVPRFFQTSINLLLAHVKIICCHLYCAFWLLFDVTSCSLY</sequence>
<dbReference type="AlphaFoldDB" id="A0AAE3GY48"/>
<dbReference type="Proteomes" id="UP001204953">
    <property type="component" value="Unassembled WGS sequence"/>
</dbReference>
<dbReference type="RefSeq" id="WP_254014718.1">
    <property type="nucleotide sequence ID" value="NZ_JAMZMM010000447.1"/>
</dbReference>
<dbReference type="EMBL" id="JAMZMM010000447">
    <property type="protein sequence ID" value="MCP2731988.1"/>
    <property type="molecule type" value="Genomic_DNA"/>
</dbReference>
<keyword evidence="1" id="KW-0472">Membrane</keyword>
<keyword evidence="3" id="KW-1185">Reference proteome</keyword>
<protein>
    <submittedName>
        <fullName evidence="2">Uncharacterized protein</fullName>
    </submittedName>
</protein>
<reference evidence="2" key="1">
    <citation type="submission" date="2022-06" db="EMBL/GenBank/DDBJ databases">
        <title>New cyanobacteria of genus Symplocastrum in benthos of Lake Baikal.</title>
        <authorList>
            <person name="Sorokovikova E."/>
            <person name="Tikhonova I."/>
            <person name="Krasnopeev A."/>
            <person name="Evseev P."/>
            <person name="Gladkikh A."/>
            <person name="Belykh O."/>
        </authorList>
    </citation>
    <scope>NUCLEOTIDE SEQUENCE</scope>
    <source>
        <strain evidence="2">BBK-W-15</strain>
    </source>
</reference>
<accession>A0AAE3GY48</accession>
<keyword evidence="1" id="KW-1133">Transmembrane helix</keyword>
<evidence type="ECO:0000313" key="2">
    <source>
        <dbReference type="EMBL" id="MCP2731988.1"/>
    </source>
</evidence>
<keyword evidence="1" id="KW-0812">Transmembrane</keyword>
<comment type="caution">
    <text evidence="2">The sequence shown here is derived from an EMBL/GenBank/DDBJ whole genome shotgun (WGS) entry which is preliminary data.</text>
</comment>
<feature type="transmembrane region" description="Helical" evidence="1">
    <location>
        <begin position="20"/>
        <end position="38"/>
    </location>
</feature>